<comment type="subcellular location">
    <subcellularLocation>
        <location evidence="1">Membrane</location>
        <topology evidence="1">Multi-pass membrane protein</topology>
    </subcellularLocation>
</comment>
<evidence type="ECO:0000256" key="1">
    <source>
        <dbReference type="ARBA" id="ARBA00004141"/>
    </source>
</evidence>
<feature type="domain" description="Cation efflux protein transmembrane" evidence="8">
    <location>
        <begin position="24"/>
        <end position="212"/>
    </location>
</feature>
<feature type="non-terminal residue" evidence="10">
    <location>
        <position position="267"/>
    </location>
</feature>
<dbReference type="SUPFAM" id="SSF160240">
    <property type="entry name" value="Cation efflux protein cytoplasmic domain-like"/>
    <property type="match status" value="1"/>
</dbReference>
<dbReference type="GO" id="GO:0015093">
    <property type="term" value="F:ferrous iron transmembrane transporter activity"/>
    <property type="evidence" value="ECO:0007669"/>
    <property type="project" value="TreeGrafter"/>
</dbReference>
<feature type="transmembrane region" description="Helical" evidence="7">
    <location>
        <begin position="187"/>
        <end position="212"/>
    </location>
</feature>
<evidence type="ECO:0000313" key="10">
    <source>
        <dbReference type="EMBL" id="NNF06544.1"/>
    </source>
</evidence>
<name>A0A7Y2H1Y7_UNCEI</name>
<evidence type="ECO:0000256" key="5">
    <source>
        <dbReference type="ARBA" id="ARBA00022989"/>
    </source>
</evidence>
<evidence type="ECO:0000256" key="6">
    <source>
        <dbReference type="ARBA" id="ARBA00023136"/>
    </source>
</evidence>
<dbReference type="GO" id="GO:0006882">
    <property type="term" value="P:intracellular zinc ion homeostasis"/>
    <property type="evidence" value="ECO:0007669"/>
    <property type="project" value="TreeGrafter"/>
</dbReference>
<dbReference type="InterPro" id="IPR036837">
    <property type="entry name" value="Cation_efflux_CTD_sf"/>
</dbReference>
<dbReference type="SUPFAM" id="SSF161111">
    <property type="entry name" value="Cation efflux protein transmembrane domain-like"/>
    <property type="match status" value="1"/>
</dbReference>
<dbReference type="AlphaFoldDB" id="A0A7Y2H1Y7"/>
<dbReference type="Pfam" id="PF01545">
    <property type="entry name" value="Cation_efflux"/>
    <property type="match status" value="1"/>
</dbReference>
<comment type="caution">
    <text evidence="10">The sequence shown here is derived from an EMBL/GenBank/DDBJ whole genome shotgun (WGS) entry which is preliminary data.</text>
</comment>
<evidence type="ECO:0000259" key="9">
    <source>
        <dbReference type="Pfam" id="PF16916"/>
    </source>
</evidence>
<sequence>MSSGHDKAREERDSEVIRVLSHVFFLNLFVAILKLVFGFFAGAVSMLADGLHSLLDSASNVVGYVGMSVARQKPDDDHPYGHRKFEALASVGISMFLFFTAWEVLREVISRVREGHEVDPRPETYAVMVITVIINILVTRYEKRKGTELRSSILQADAKHTQSDVFVSLSVIASLIAASFQQPLFDLIVALLIVGFIIYSGYEIVSGAFSILADTQMVDPSEVIAIALQADQVSHAHRVRSRGGPDDIHVDLHIHVPPSMTTLEAHD</sequence>
<evidence type="ECO:0000259" key="8">
    <source>
        <dbReference type="Pfam" id="PF01545"/>
    </source>
</evidence>
<dbReference type="InterPro" id="IPR002524">
    <property type="entry name" value="Cation_efflux"/>
</dbReference>
<dbReference type="PANTHER" id="PTHR43840">
    <property type="entry name" value="MITOCHONDRIAL METAL TRANSPORTER 1-RELATED"/>
    <property type="match status" value="1"/>
</dbReference>
<comment type="similarity">
    <text evidence="2">Belongs to the cation diffusion facilitator (CDF) transporter (TC 2.A.4) family.</text>
</comment>
<protein>
    <submittedName>
        <fullName evidence="10">Cation transporter</fullName>
    </submittedName>
</protein>
<dbReference type="InterPro" id="IPR058533">
    <property type="entry name" value="Cation_efflux_TM"/>
</dbReference>
<dbReference type="InterPro" id="IPR050291">
    <property type="entry name" value="CDF_Transporter"/>
</dbReference>
<dbReference type="GO" id="GO:0005886">
    <property type="term" value="C:plasma membrane"/>
    <property type="evidence" value="ECO:0007669"/>
    <property type="project" value="TreeGrafter"/>
</dbReference>
<reference evidence="10 11" key="1">
    <citation type="submission" date="2020-03" db="EMBL/GenBank/DDBJ databases">
        <title>Metabolic flexibility allows generalist bacteria to become dominant in a frequently disturbed ecosystem.</title>
        <authorList>
            <person name="Chen Y.-J."/>
            <person name="Leung P.M."/>
            <person name="Bay S.K."/>
            <person name="Hugenholtz P."/>
            <person name="Kessler A.J."/>
            <person name="Shelley G."/>
            <person name="Waite D.W."/>
            <person name="Cook P.L."/>
            <person name="Greening C."/>
        </authorList>
    </citation>
    <scope>NUCLEOTIDE SEQUENCE [LARGE SCALE GENOMIC DNA]</scope>
    <source>
        <strain evidence="10">SS_bin_28</strain>
    </source>
</reference>
<dbReference type="Pfam" id="PF16916">
    <property type="entry name" value="ZT_dimer"/>
    <property type="match status" value="1"/>
</dbReference>
<keyword evidence="5 7" id="KW-1133">Transmembrane helix</keyword>
<dbReference type="Gene3D" id="1.20.1510.10">
    <property type="entry name" value="Cation efflux protein transmembrane domain"/>
    <property type="match status" value="1"/>
</dbReference>
<accession>A0A7Y2H1Y7</accession>
<dbReference type="InterPro" id="IPR027469">
    <property type="entry name" value="Cation_efflux_TMD_sf"/>
</dbReference>
<dbReference type="EMBL" id="JABDJR010000283">
    <property type="protein sequence ID" value="NNF06544.1"/>
    <property type="molecule type" value="Genomic_DNA"/>
</dbReference>
<evidence type="ECO:0000256" key="3">
    <source>
        <dbReference type="ARBA" id="ARBA00022448"/>
    </source>
</evidence>
<feature type="transmembrane region" description="Helical" evidence="7">
    <location>
        <begin position="20"/>
        <end position="44"/>
    </location>
</feature>
<evidence type="ECO:0000256" key="4">
    <source>
        <dbReference type="ARBA" id="ARBA00022692"/>
    </source>
</evidence>
<dbReference type="NCBIfam" id="TIGR01297">
    <property type="entry name" value="CDF"/>
    <property type="match status" value="1"/>
</dbReference>
<dbReference type="GO" id="GO:0015341">
    <property type="term" value="F:zinc efflux antiporter activity"/>
    <property type="evidence" value="ECO:0007669"/>
    <property type="project" value="TreeGrafter"/>
</dbReference>
<keyword evidence="3" id="KW-0813">Transport</keyword>
<dbReference type="InterPro" id="IPR027470">
    <property type="entry name" value="Cation_efflux_CTD"/>
</dbReference>
<feature type="transmembrane region" description="Helical" evidence="7">
    <location>
        <begin position="163"/>
        <end position="181"/>
    </location>
</feature>
<gene>
    <name evidence="10" type="ORF">HKN21_07270</name>
</gene>
<evidence type="ECO:0000313" key="11">
    <source>
        <dbReference type="Proteomes" id="UP000547674"/>
    </source>
</evidence>
<dbReference type="PANTHER" id="PTHR43840:SF15">
    <property type="entry name" value="MITOCHONDRIAL METAL TRANSPORTER 1-RELATED"/>
    <property type="match status" value="1"/>
</dbReference>
<feature type="transmembrane region" description="Helical" evidence="7">
    <location>
        <begin position="87"/>
        <end position="105"/>
    </location>
</feature>
<proteinExistence type="inferred from homology"/>
<dbReference type="Gene3D" id="3.30.70.1350">
    <property type="entry name" value="Cation efflux protein, cytoplasmic domain"/>
    <property type="match status" value="1"/>
</dbReference>
<keyword evidence="6 7" id="KW-0472">Membrane</keyword>
<dbReference type="GO" id="GO:0015086">
    <property type="term" value="F:cadmium ion transmembrane transporter activity"/>
    <property type="evidence" value="ECO:0007669"/>
    <property type="project" value="TreeGrafter"/>
</dbReference>
<feature type="domain" description="Cation efflux protein cytoplasmic" evidence="9">
    <location>
        <begin position="221"/>
        <end position="267"/>
    </location>
</feature>
<evidence type="ECO:0000256" key="7">
    <source>
        <dbReference type="SAM" id="Phobius"/>
    </source>
</evidence>
<keyword evidence="4 7" id="KW-0812">Transmembrane</keyword>
<organism evidence="10 11">
    <name type="scientific">Eiseniibacteriota bacterium</name>
    <dbReference type="NCBI Taxonomy" id="2212470"/>
    <lineage>
        <taxon>Bacteria</taxon>
        <taxon>Candidatus Eiseniibacteriota</taxon>
    </lineage>
</organism>
<dbReference type="Proteomes" id="UP000547674">
    <property type="component" value="Unassembled WGS sequence"/>
</dbReference>
<evidence type="ECO:0000256" key="2">
    <source>
        <dbReference type="ARBA" id="ARBA00008114"/>
    </source>
</evidence>
<dbReference type="FunFam" id="1.20.1510.10:FF:000006">
    <property type="entry name" value="Divalent cation efflux transporter"/>
    <property type="match status" value="1"/>
</dbReference>